<feature type="non-terminal residue" evidence="1">
    <location>
        <position position="1"/>
    </location>
</feature>
<dbReference type="AlphaFoldDB" id="A0A6A4TA91"/>
<name>A0A6A4TA91_SCOMX</name>
<evidence type="ECO:0000313" key="2">
    <source>
        <dbReference type="Proteomes" id="UP000438429"/>
    </source>
</evidence>
<accession>A0A6A4TA91</accession>
<reference evidence="1 2" key="1">
    <citation type="submission" date="2019-06" db="EMBL/GenBank/DDBJ databases">
        <title>Draft genomes of female and male turbot (Scophthalmus maximus).</title>
        <authorList>
            <person name="Xu H."/>
            <person name="Xu X.-W."/>
            <person name="Shao C."/>
            <person name="Chen S."/>
        </authorList>
    </citation>
    <scope>NUCLEOTIDE SEQUENCE [LARGE SCALE GENOMIC DNA]</scope>
    <source>
        <strain evidence="1">Ysfricsl-2016a</strain>
        <tissue evidence="1">Blood</tissue>
    </source>
</reference>
<gene>
    <name evidence="1" type="ORF">F2P81_008319</name>
</gene>
<dbReference type="Proteomes" id="UP000438429">
    <property type="component" value="Unassembled WGS sequence"/>
</dbReference>
<evidence type="ECO:0000313" key="1">
    <source>
        <dbReference type="EMBL" id="KAF0040084.1"/>
    </source>
</evidence>
<organism evidence="1 2">
    <name type="scientific">Scophthalmus maximus</name>
    <name type="common">Turbot</name>
    <name type="synonym">Psetta maxima</name>
    <dbReference type="NCBI Taxonomy" id="52904"/>
    <lineage>
        <taxon>Eukaryota</taxon>
        <taxon>Metazoa</taxon>
        <taxon>Chordata</taxon>
        <taxon>Craniata</taxon>
        <taxon>Vertebrata</taxon>
        <taxon>Euteleostomi</taxon>
        <taxon>Actinopterygii</taxon>
        <taxon>Neopterygii</taxon>
        <taxon>Teleostei</taxon>
        <taxon>Neoteleostei</taxon>
        <taxon>Acanthomorphata</taxon>
        <taxon>Carangaria</taxon>
        <taxon>Pleuronectiformes</taxon>
        <taxon>Pleuronectoidei</taxon>
        <taxon>Scophthalmidae</taxon>
        <taxon>Scophthalmus</taxon>
    </lineage>
</organism>
<dbReference type="EMBL" id="VEVO01000007">
    <property type="protein sequence ID" value="KAF0040084.1"/>
    <property type="molecule type" value="Genomic_DNA"/>
</dbReference>
<sequence length="168" mass="19243">SIFRVIAAKRSGPLCFDAHAARGYVYAEEDSPISAWAGRGFVGKLNSYQLFITYRIITLRHELRTIGEPLVPCHRNWTFSLPFQAQFAKRWSIFSVLPHFTLMRIRIHKCSATYSTALDQYQIEQLANALTRGPKMQTHSKAGRCRDDILTTITWLTRKLQQVTRAGV</sequence>
<protein>
    <submittedName>
        <fullName evidence="1">Uncharacterized protein</fullName>
    </submittedName>
</protein>
<proteinExistence type="predicted"/>
<comment type="caution">
    <text evidence="1">The sequence shown here is derived from an EMBL/GenBank/DDBJ whole genome shotgun (WGS) entry which is preliminary data.</text>
</comment>